<evidence type="ECO:0000256" key="11">
    <source>
        <dbReference type="ARBA" id="ARBA00032824"/>
    </source>
</evidence>
<keyword evidence="9" id="KW-1015">Disulfide bond</keyword>
<dbReference type="SUPFAM" id="SSF52833">
    <property type="entry name" value="Thioredoxin-like"/>
    <property type="match status" value="1"/>
</dbReference>
<dbReference type="PANTHER" id="PTHR42801">
    <property type="entry name" value="THIOREDOXIN-DEPENDENT PEROXIDE REDUCTASE"/>
    <property type="match status" value="1"/>
</dbReference>
<evidence type="ECO:0000313" key="18">
    <source>
        <dbReference type="EMBL" id="PZR13986.1"/>
    </source>
</evidence>
<dbReference type="InterPro" id="IPR036249">
    <property type="entry name" value="Thioredoxin-like_sf"/>
</dbReference>
<evidence type="ECO:0000256" key="5">
    <source>
        <dbReference type="ARBA" id="ARBA00022862"/>
    </source>
</evidence>
<dbReference type="EMBL" id="QFQP01000008">
    <property type="protein sequence ID" value="PZR13986.1"/>
    <property type="molecule type" value="Genomic_DNA"/>
</dbReference>
<dbReference type="Pfam" id="PF00578">
    <property type="entry name" value="AhpC-TSA"/>
    <property type="match status" value="1"/>
</dbReference>
<keyword evidence="8" id="KW-0793">Thylakoid</keyword>
<evidence type="ECO:0000256" key="16">
    <source>
        <dbReference type="PIRSR" id="PIRSR000239-1"/>
    </source>
</evidence>
<dbReference type="PROSITE" id="PS51352">
    <property type="entry name" value="THIOREDOXIN_2"/>
    <property type="match status" value="1"/>
</dbReference>
<dbReference type="Gene3D" id="3.40.30.10">
    <property type="entry name" value="Glutaredoxin"/>
    <property type="match status" value="1"/>
</dbReference>
<dbReference type="PANTHER" id="PTHR42801:SF4">
    <property type="entry name" value="AHPC_TSA FAMILY PROTEIN"/>
    <property type="match status" value="1"/>
</dbReference>
<sequence length="153" mass="16552">MTPYAAPNATFLKSDGTRVSLSELTGQKTLVLFFYPKDRTTGCTAEACSFRDSYEDFKAAGADVIGVSADDAASHEDFKGKYRLPFTLLTDVGGEAAKAMGIKKTLGLIPGRVTFVIDRKGQVVHRFESQLRATQHVDEALQVVKSLEKSSAA</sequence>
<keyword evidence="6" id="KW-0809">Transit peptide</keyword>
<evidence type="ECO:0000256" key="3">
    <source>
        <dbReference type="ARBA" id="ARBA00013017"/>
    </source>
</evidence>
<evidence type="ECO:0000256" key="2">
    <source>
        <dbReference type="ARBA" id="ARBA00011245"/>
    </source>
</evidence>
<dbReference type="InterPro" id="IPR050924">
    <property type="entry name" value="Peroxiredoxin_BCP/PrxQ"/>
</dbReference>
<name>A0A2W5TME9_9BACT</name>
<keyword evidence="5" id="KW-0049">Antioxidant</keyword>
<dbReference type="InterPro" id="IPR013766">
    <property type="entry name" value="Thioredoxin_domain"/>
</dbReference>
<accession>A0A2W5TME9</accession>
<evidence type="ECO:0000313" key="19">
    <source>
        <dbReference type="Proteomes" id="UP000249061"/>
    </source>
</evidence>
<dbReference type="InterPro" id="IPR000866">
    <property type="entry name" value="AhpC/TSA"/>
</dbReference>
<evidence type="ECO:0000256" key="4">
    <source>
        <dbReference type="ARBA" id="ARBA00022559"/>
    </source>
</evidence>
<dbReference type="PIRSF" id="PIRSF000239">
    <property type="entry name" value="AHPC"/>
    <property type="match status" value="1"/>
</dbReference>
<evidence type="ECO:0000256" key="6">
    <source>
        <dbReference type="ARBA" id="ARBA00022946"/>
    </source>
</evidence>
<dbReference type="CDD" id="cd03017">
    <property type="entry name" value="PRX_BCP"/>
    <property type="match status" value="1"/>
</dbReference>
<evidence type="ECO:0000256" key="13">
    <source>
        <dbReference type="ARBA" id="ARBA00042639"/>
    </source>
</evidence>
<comment type="caution">
    <text evidence="18">The sequence shown here is derived from an EMBL/GenBank/DDBJ whole genome shotgun (WGS) entry which is preliminary data.</text>
</comment>
<dbReference type="GO" id="GO:0009579">
    <property type="term" value="C:thylakoid"/>
    <property type="evidence" value="ECO:0007669"/>
    <property type="project" value="UniProtKB-SubCell"/>
</dbReference>
<comment type="function">
    <text evidence="1">Thiol-specific peroxidase that catalyzes the reduction of hydrogen peroxide and organic hydroperoxides to water and alcohols, respectively. Plays a role in cell protection against oxidative stress by detoxifying peroxides and as sensor of hydrogen peroxide-mediated signaling events.</text>
</comment>
<dbReference type="EC" id="1.11.1.24" evidence="3"/>
<feature type="active site" description="Cysteine sulfenic acid (-SOH) intermediate; for peroxidase activity" evidence="16">
    <location>
        <position position="43"/>
    </location>
</feature>
<dbReference type="GO" id="GO:0045454">
    <property type="term" value="P:cell redox homeostasis"/>
    <property type="evidence" value="ECO:0007669"/>
    <property type="project" value="TreeGrafter"/>
</dbReference>
<dbReference type="FunFam" id="3.40.30.10:FF:000122">
    <property type="entry name" value="Peroxiredoxin Q chloroplastic"/>
    <property type="match status" value="1"/>
</dbReference>
<evidence type="ECO:0000259" key="17">
    <source>
        <dbReference type="PROSITE" id="PS51352"/>
    </source>
</evidence>
<evidence type="ECO:0000256" key="8">
    <source>
        <dbReference type="ARBA" id="ARBA00023078"/>
    </source>
</evidence>
<dbReference type="AlphaFoldDB" id="A0A2W5TME9"/>
<dbReference type="Proteomes" id="UP000249061">
    <property type="component" value="Unassembled WGS sequence"/>
</dbReference>
<comment type="subcellular location">
    <subcellularLocation>
        <location evidence="15">Thylakoid</location>
    </subcellularLocation>
</comment>
<proteinExistence type="inferred from homology"/>
<evidence type="ECO:0000256" key="15">
    <source>
        <dbReference type="ARBA" id="ARBA00060385"/>
    </source>
</evidence>
<gene>
    <name evidence="18" type="ORF">DI536_11740</name>
</gene>
<keyword evidence="7" id="KW-0560">Oxidoreductase</keyword>
<dbReference type="InterPro" id="IPR024706">
    <property type="entry name" value="Peroxiredoxin_AhpC-typ"/>
</dbReference>
<dbReference type="GO" id="GO:0008379">
    <property type="term" value="F:thioredoxin peroxidase activity"/>
    <property type="evidence" value="ECO:0007669"/>
    <property type="project" value="TreeGrafter"/>
</dbReference>
<keyword evidence="4" id="KW-0575">Peroxidase</keyword>
<reference evidence="18 19" key="1">
    <citation type="submission" date="2017-08" db="EMBL/GenBank/DDBJ databases">
        <title>Infants hospitalized years apart are colonized by the same room-sourced microbial strains.</title>
        <authorList>
            <person name="Brooks B."/>
            <person name="Olm M.R."/>
            <person name="Firek B.A."/>
            <person name="Baker R."/>
            <person name="Thomas B.C."/>
            <person name="Morowitz M.J."/>
            <person name="Banfield J.F."/>
        </authorList>
    </citation>
    <scope>NUCLEOTIDE SEQUENCE [LARGE SCALE GENOMIC DNA]</scope>
    <source>
        <strain evidence="18">S2_003_000_R2_14</strain>
    </source>
</reference>
<evidence type="ECO:0000256" key="7">
    <source>
        <dbReference type="ARBA" id="ARBA00023002"/>
    </source>
</evidence>
<organism evidence="18 19">
    <name type="scientific">Archangium gephyra</name>
    <dbReference type="NCBI Taxonomy" id="48"/>
    <lineage>
        <taxon>Bacteria</taxon>
        <taxon>Pseudomonadati</taxon>
        <taxon>Myxococcota</taxon>
        <taxon>Myxococcia</taxon>
        <taxon>Myxococcales</taxon>
        <taxon>Cystobacterineae</taxon>
        <taxon>Archangiaceae</taxon>
        <taxon>Archangium</taxon>
    </lineage>
</organism>
<comment type="similarity">
    <text evidence="12">Belongs to the peroxiredoxin family. BCP/PrxQ subfamily.</text>
</comment>
<evidence type="ECO:0000256" key="10">
    <source>
        <dbReference type="ARBA" id="ARBA00023284"/>
    </source>
</evidence>
<protein>
    <recommendedName>
        <fullName evidence="3">thioredoxin-dependent peroxiredoxin</fullName>
        <ecNumber evidence="3">1.11.1.24</ecNumber>
    </recommendedName>
    <alternativeName>
        <fullName evidence="11">Thioredoxin peroxidase</fullName>
    </alternativeName>
    <alternativeName>
        <fullName evidence="13">Thioredoxin-dependent peroxiredoxin Bcp</fullName>
    </alternativeName>
</protein>
<evidence type="ECO:0000256" key="1">
    <source>
        <dbReference type="ARBA" id="ARBA00003330"/>
    </source>
</evidence>
<evidence type="ECO:0000256" key="12">
    <source>
        <dbReference type="ARBA" id="ARBA00038489"/>
    </source>
</evidence>
<dbReference type="GO" id="GO:0034599">
    <property type="term" value="P:cellular response to oxidative stress"/>
    <property type="evidence" value="ECO:0007669"/>
    <property type="project" value="TreeGrafter"/>
</dbReference>
<keyword evidence="10" id="KW-0676">Redox-active center</keyword>
<comment type="catalytic activity">
    <reaction evidence="14">
        <text>a hydroperoxide + [thioredoxin]-dithiol = an alcohol + [thioredoxin]-disulfide + H2O</text>
        <dbReference type="Rhea" id="RHEA:62620"/>
        <dbReference type="Rhea" id="RHEA-COMP:10698"/>
        <dbReference type="Rhea" id="RHEA-COMP:10700"/>
        <dbReference type="ChEBI" id="CHEBI:15377"/>
        <dbReference type="ChEBI" id="CHEBI:29950"/>
        <dbReference type="ChEBI" id="CHEBI:30879"/>
        <dbReference type="ChEBI" id="CHEBI:35924"/>
        <dbReference type="ChEBI" id="CHEBI:50058"/>
        <dbReference type="EC" id="1.11.1.24"/>
    </reaction>
</comment>
<comment type="subunit">
    <text evidence="2">Monomer.</text>
</comment>
<evidence type="ECO:0000256" key="14">
    <source>
        <dbReference type="ARBA" id="ARBA00049091"/>
    </source>
</evidence>
<feature type="domain" description="Thioredoxin" evidence="17">
    <location>
        <begin position="1"/>
        <end position="149"/>
    </location>
</feature>
<dbReference type="GO" id="GO:0005737">
    <property type="term" value="C:cytoplasm"/>
    <property type="evidence" value="ECO:0007669"/>
    <property type="project" value="TreeGrafter"/>
</dbReference>
<evidence type="ECO:0000256" key="9">
    <source>
        <dbReference type="ARBA" id="ARBA00023157"/>
    </source>
</evidence>